<accession>Q4JIS0</accession>
<sequence>MKLALRILLGLAGLVLFVAVLGLSVPRDHLATSRIRLRQSPDTVWAVIRDYEHAASWWPDVRSVKRLADLDGHERWEETMKMGPIAFVLTEERPPNFLRSAIDTTGGSPFGGDWLHEITASPTGTTVTISEQGWVSNPIFRSISAVIGYHGTLDSYLTALARHFGENVTPEHVTTGE</sequence>
<dbReference type="AlphaFoldDB" id="Q4JIS0"/>
<dbReference type="EMBL" id="DQ084248">
    <property type="protein sequence ID" value="AAY89242.1"/>
    <property type="molecule type" value="Genomic_DNA"/>
</dbReference>
<name>Q4JIS0_9BACT</name>
<reference evidence="1" key="1">
    <citation type="journal article" date="2005" name="Appl. Environ. Microbiol.">
        <title>Highly divergent genes for methanopterin-linked C1 transfer reactions in Lake Washington, assessed via metagenomic analysis and mRNA detection.</title>
        <authorList>
            <person name="Kalyuzhnaya M.G."/>
            <person name="Bowerman S."/>
            <person name="Nercessian O."/>
            <person name="Lidstrom M.E."/>
            <person name="Chistoserdova L."/>
        </authorList>
    </citation>
    <scope>NUCLEOTIDE SEQUENCE</scope>
</reference>
<dbReference type="Pfam" id="PF10604">
    <property type="entry name" value="Polyketide_cyc2"/>
    <property type="match status" value="1"/>
</dbReference>
<reference evidence="1" key="2">
    <citation type="journal article" date="2005" name="J. Bacteriol.">
        <title>MtdC, a novel class of methylene tetrahydromethanopterin dehydrogenases.</title>
        <authorList>
            <person name="Vorholt J.A."/>
            <person name="Kalyuzhnaya M.G."/>
            <person name="Hagemeier C.H."/>
            <person name="Lidstrom M.E."/>
            <person name="Chistoserdova L."/>
        </authorList>
    </citation>
    <scope>NUCLEOTIDE SEQUENCE</scope>
</reference>
<organism evidence="1">
    <name type="scientific">uncultured bacterium BAC-L1N9</name>
    <dbReference type="NCBI Taxonomy" id="333371"/>
    <lineage>
        <taxon>Bacteria</taxon>
        <taxon>environmental samples</taxon>
    </lineage>
</organism>
<evidence type="ECO:0000313" key="1">
    <source>
        <dbReference type="EMBL" id="AAY89242.1"/>
    </source>
</evidence>
<evidence type="ECO:0008006" key="2">
    <source>
        <dbReference type="Google" id="ProtNLM"/>
    </source>
</evidence>
<protein>
    <recommendedName>
        <fullName evidence="2">Polyketide cyclase/dehydrase</fullName>
    </recommendedName>
</protein>
<proteinExistence type="predicted"/>
<dbReference type="SUPFAM" id="SSF55961">
    <property type="entry name" value="Bet v1-like"/>
    <property type="match status" value="1"/>
</dbReference>
<dbReference type="Gene3D" id="3.30.530.20">
    <property type="match status" value="1"/>
</dbReference>
<dbReference type="InterPro" id="IPR023393">
    <property type="entry name" value="START-like_dom_sf"/>
</dbReference>
<dbReference type="InterPro" id="IPR019587">
    <property type="entry name" value="Polyketide_cyclase/dehydratase"/>
</dbReference>